<comment type="caution">
    <text evidence="2">The sequence shown here is derived from an EMBL/GenBank/DDBJ whole genome shotgun (WGS) entry which is preliminary data.</text>
</comment>
<feature type="domain" description="DUF6314" evidence="1">
    <location>
        <begin position="3"/>
        <end position="130"/>
    </location>
</feature>
<sequence length="137" mass="15879">MDFCGSWWLGREIIDLKTGLRGYMDGMATFEPDSSSLRYIEVGRLVYAGQPQLRASRRYWWQPRPGGIDICFDNGQFFHRLDITQRTTKAEHVCAEDTYNVLYDFSEWPVWSATWHVAGPRKLYTMTSSYYAAGDIG</sequence>
<evidence type="ECO:0000313" key="2">
    <source>
        <dbReference type="EMBL" id="MFB9231146.1"/>
    </source>
</evidence>
<name>A0ABV5JCF1_9RHOB</name>
<reference evidence="2 3" key="1">
    <citation type="submission" date="2024-09" db="EMBL/GenBank/DDBJ databases">
        <authorList>
            <person name="Sun Q."/>
            <person name="Mori K."/>
        </authorList>
    </citation>
    <scope>NUCLEOTIDE SEQUENCE [LARGE SCALE GENOMIC DNA]</scope>
    <source>
        <strain evidence="2 3">CECT 8726</strain>
    </source>
</reference>
<protein>
    <submittedName>
        <fullName evidence="2">DUF6314 family protein</fullName>
    </submittedName>
</protein>
<gene>
    <name evidence="2" type="ORF">ACFFUT_05005</name>
</gene>
<proteinExistence type="predicted"/>
<dbReference type="Pfam" id="PF19834">
    <property type="entry name" value="DUF6314"/>
    <property type="match status" value="1"/>
</dbReference>
<evidence type="ECO:0000313" key="3">
    <source>
        <dbReference type="Proteomes" id="UP001589683"/>
    </source>
</evidence>
<dbReference type="Proteomes" id="UP001589683">
    <property type="component" value="Unassembled WGS sequence"/>
</dbReference>
<accession>A0ABV5JCF1</accession>
<keyword evidence="3" id="KW-1185">Reference proteome</keyword>
<evidence type="ECO:0000259" key="1">
    <source>
        <dbReference type="Pfam" id="PF19834"/>
    </source>
</evidence>
<dbReference type="InterPro" id="IPR045632">
    <property type="entry name" value="DUF6314"/>
</dbReference>
<dbReference type="RefSeq" id="WP_213890793.1">
    <property type="nucleotide sequence ID" value="NZ_JAGFNU010000014.1"/>
</dbReference>
<dbReference type="EMBL" id="JBHMEA010000015">
    <property type="protein sequence ID" value="MFB9231146.1"/>
    <property type="molecule type" value="Genomic_DNA"/>
</dbReference>
<organism evidence="2 3">
    <name type="scientific">Pseudohalocynthiibacter aestuariivivens</name>
    <dbReference type="NCBI Taxonomy" id="1591409"/>
    <lineage>
        <taxon>Bacteria</taxon>
        <taxon>Pseudomonadati</taxon>
        <taxon>Pseudomonadota</taxon>
        <taxon>Alphaproteobacteria</taxon>
        <taxon>Rhodobacterales</taxon>
        <taxon>Paracoccaceae</taxon>
        <taxon>Pseudohalocynthiibacter</taxon>
    </lineage>
</organism>